<proteinExistence type="predicted"/>
<evidence type="ECO:0000313" key="1">
    <source>
        <dbReference type="EMBL" id="QOX65403.1"/>
    </source>
</evidence>
<gene>
    <name evidence="1" type="ORF">FRZ06_19610</name>
</gene>
<sequence>MGIEKLILILFGLIFIQGLFTFVQVKNYNKMIRQMKNYGMVGIGMKKGRLTPGRIILLAVDENGIVVKGLNMKGFSVFARFREIKDIGGTDLRVLKESVKQNLKYNKKGIAKPDPLLQAIEGLEKRLAS</sequence>
<protein>
    <submittedName>
        <fullName evidence="1">Uncharacterized protein</fullName>
    </submittedName>
</protein>
<name>A0ACD1AGF5_9FIRM</name>
<organism evidence="1 2">
    <name type="scientific">Anoxybacterium hadale</name>
    <dbReference type="NCBI Taxonomy" id="3408580"/>
    <lineage>
        <taxon>Bacteria</taxon>
        <taxon>Bacillati</taxon>
        <taxon>Bacillota</taxon>
        <taxon>Clostridia</taxon>
        <taxon>Peptostreptococcales</taxon>
        <taxon>Anaerovoracaceae</taxon>
        <taxon>Anoxybacterium</taxon>
    </lineage>
</organism>
<evidence type="ECO:0000313" key="2">
    <source>
        <dbReference type="Proteomes" id="UP000594014"/>
    </source>
</evidence>
<reference evidence="1" key="1">
    <citation type="submission" date="2019-08" db="EMBL/GenBank/DDBJ databases">
        <title>Genome sequence of Clostridiales bacterium MT110.</title>
        <authorList>
            <person name="Cao J."/>
        </authorList>
    </citation>
    <scope>NUCLEOTIDE SEQUENCE</scope>
    <source>
        <strain evidence="1">MT110</strain>
    </source>
</reference>
<keyword evidence="2" id="KW-1185">Reference proteome</keyword>
<accession>A0ACD1AGF5</accession>
<dbReference type="EMBL" id="CP042469">
    <property type="protein sequence ID" value="QOX65403.1"/>
    <property type="molecule type" value="Genomic_DNA"/>
</dbReference>
<dbReference type="Proteomes" id="UP000594014">
    <property type="component" value="Chromosome"/>
</dbReference>